<keyword evidence="2" id="KW-1185">Reference proteome</keyword>
<dbReference type="Proteomes" id="UP000886523">
    <property type="component" value="Unassembled WGS sequence"/>
</dbReference>
<dbReference type="AlphaFoldDB" id="A0A9P6APB4"/>
<comment type="caution">
    <text evidence="1">The sequence shown here is derived from an EMBL/GenBank/DDBJ whole genome shotgun (WGS) entry which is preliminary data.</text>
</comment>
<name>A0A9P6APB4_9AGAM</name>
<reference evidence="1" key="1">
    <citation type="journal article" date="2020" name="Nat. Commun.">
        <title>Large-scale genome sequencing of mycorrhizal fungi provides insights into the early evolution of symbiotic traits.</title>
        <authorList>
            <person name="Miyauchi S."/>
            <person name="Kiss E."/>
            <person name="Kuo A."/>
            <person name="Drula E."/>
            <person name="Kohler A."/>
            <person name="Sanchez-Garcia M."/>
            <person name="Morin E."/>
            <person name="Andreopoulos B."/>
            <person name="Barry K.W."/>
            <person name="Bonito G."/>
            <person name="Buee M."/>
            <person name="Carver A."/>
            <person name="Chen C."/>
            <person name="Cichocki N."/>
            <person name="Clum A."/>
            <person name="Culley D."/>
            <person name="Crous P.W."/>
            <person name="Fauchery L."/>
            <person name="Girlanda M."/>
            <person name="Hayes R.D."/>
            <person name="Keri Z."/>
            <person name="LaButti K."/>
            <person name="Lipzen A."/>
            <person name="Lombard V."/>
            <person name="Magnuson J."/>
            <person name="Maillard F."/>
            <person name="Murat C."/>
            <person name="Nolan M."/>
            <person name="Ohm R.A."/>
            <person name="Pangilinan J."/>
            <person name="Pereira M.F."/>
            <person name="Perotto S."/>
            <person name="Peter M."/>
            <person name="Pfister S."/>
            <person name="Riley R."/>
            <person name="Sitrit Y."/>
            <person name="Stielow J.B."/>
            <person name="Szollosi G."/>
            <person name="Zifcakova L."/>
            <person name="Stursova M."/>
            <person name="Spatafora J.W."/>
            <person name="Tedersoo L."/>
            <person name="Vaario L.M."/>
            <person name="Yamada A."/>
            <person name="Yan M."/>
            <person name="Wang P."/>
            <person name="Xu J."/>
            <person name="Bruns T."/>
            <person name="Baldrian P."/>
            <person name="Vilgalys R."/>
            <person name="Dunand C."/>
            <person name="Henrissat B."/>
            <person name="Grigoriev I.V."/>
            <person name="Hibbett D."/>
            <person name="Nagy L.G."/>
            <person name="Martin F.M."/>
        </authorList>
    </citation>
    <scope>NUCLEOTIDE SEQUENCE</scope>
    <source>
        <strain evidence="1">UP504</strain>
    </source>
</reference>
<evidence type="ECO:0000313" key="2">
    <source>
        <dbReference type="Proteomes" id="UP000886523"/>
    </source>
</evidence>
<evidence type="ECO:0000313" key="1">
    <source>
        <dbReference type="EMBL" id="KAF9509472.1"/>
    </source>
</evidence>
<sequence>MLNNPSSPKGAITGRNDSLENGFQALALDSYKLMCLPISACPMTGFQGHRLVQVQDGVREKRVGKGRGEALERTMVPLARKESVNSKARPLKEMRLGNANIPFIKNHRVFESEYGPSNTRTITSDKGMMEEERESRALSQHYKALCSTKG</sequence>
<gene>
    <name evidence="1" type="ORF">BS47DRAFT_1384360</name>
</gene>
<accession>A0A9P6APB4</accession>
<dbReference type="EMBL" id="MU129034">
    <property type="protein sequence ID" value="KAF9509472.1"/>
    <property type="molecule type" value="Genomic_DNA"/>
</dbReference>
<protein>
    <submittedName>
        <fullName evidence="1">Uncharacterized protein</fullName>
    </submittedName>
</protein>
<proteinExistence type="predicted"/>
<organism evidence="1 2">
    <name type="scientific">Hydnum rufescens UP504</name>
    <dbReference type="NCBI Taxonomy" id="1448309"/>
    <lineage>
        <taxon>Eukaryota</taxon>
        <taxon>Fungi</taxon>
        <taxon>Dikarya</taxon>
        <taxon>Basidiomycota</taxon>
        <taxon>Agaricomycotina</taxon>
        <taxon>Agaricomycetes</taxon>
        <taxon>Cantharellales</taxon>
        <taxon>Hydnaceae</taxon>
        <taxon>Hydnum</taxon>
    </lineage>
</organism>